<dbReference type="PANTHER" id="PTHR31973:SF183">
    <property type="entry name" value="SWIM-TYPE DOMAIN-CONTAINING PROTEIN"/>
    <property type="match status" value="1"/>
</dbReference>
<feature type="domain" description="SWIM-type" evidence="5">
    <location>
        <begin position="22"/>
        <end position="60"/>
    </location>
</feature>
<keyword evidence="3" id="KW-0862">Zinc</keyword>
<organism evidence="6 7">
    <name type="scientific">Solanum commersonii</name>
    <name type="common">Commerson's wild potato</name>
    <name type="synonym">Commerson's nightshade</name>
    <dbReference type="NCBI Taxonomy" id="4109"/>
    <lineage>
        <taxon>Eukaryota</taxon>
        <taxon>Viridiplantae</taxon>
        <taxon>Streptophyta</taxon>
        <taxon>Embryophyta</taxon>
        <taxon>Tracheophyta</taxon>
        <taxon>Spermatophyta</taxon>
        <taxon>Magnoliopsida</taxon>
        <taxon>eudicotyledons</taxon>
        <taxon>Gunneridae</taxon>
        <taxon>Pentapetalae</taxon>
        <taxon>asterids</taxon>
        <taxon>lamiids</taxon>
        <taxon>Solanales</taxon>
        <taxon>Solanaceae</taxon>
        <taxon>Solanoideae</taxon>
        <taxon>Solaneae</taxon>
        <taxon>Solanum</taxon>
    </lineage>
</organism>
<proteinExistence type="predicted"/>
<evidence type="ECO:0000256" key="2">
    <source>
        <dbReference type="ARBA" id="ARBA00022771"/>
    </source>
</evidence>
<keyword evidence="1" id="KW-0479">Metal-binding</keyword>
<gene>
    <name evidence="6" type="ORF">H5410_015777</name>
</gene>
<comment type="caution">
    <text evidence="6">The sequence shown here is derived from an EMBL/GenBank/DDBJ whole genome shotgun (WGS) entry which is preliminary data.</text>
</comment>
<dbReference type="OrthoDB" id="4482678at2759"/>
<name>A0A9J5ZUN5_SOLCO</name>
<dbReference type="GO" id="GO:0008270">
    <property type="term" value="F:zinc ion binding"/>
    <property type="evidence" value="ECO:0007669"/>
    <property type="project" value="UniProtKB-KW"/>
</dbReference>
<dbReference type="InterPro" id="IPR007527">
    <property type="entry name" value="Znf_SWIM"/>
</dbReference>
<dbReference type="InterPro" id="IPR006564">
    <property type="entry name" value="Znf_PMZ"/>
</dbReference>
<dbReference type="AlphaFoldDB" id="A0A9J5ZUN5"/>
<evidence type="ECO:0000256" key="3">
    <source>
        <dbReference type="ARBA" id="ARBA00022833"/>
    </source>
</evidence>
<dbReference type="SMART" id="SM00575">
    <property type="entry name" value="ZnF_PMZ"/>
    <property type="match status" value="1"/>
</dbReference>
<reference evidence="6 7" key="1">
    <citation type="submission" date="2020-09" db="EMBL/GenBank/DDBJ databases">
        <title>De no assembly of potato wild relative species, Solanum commersonii.</title>
        <authorList>
            <person name="Cho K."/>
        </authorList>
    </citation>
    <scope>NUCLEOTIDE SEQUENCE [LARGE SCALE GENOMIC DNA]</scope>
    <source>
        <strain evidence="6">LZ3.2</strain>
        <tissue evidence="6">Leaf</tissue>
    </source>
</reference>
<dbReference type="Proteomes" id="UP000824120">
    <property type="component" value="Chromosome 3"/>
</dbReference>
<evidence type="ECO:0000313" key="6">
    <source>
        <dbReference type="EMBL" id="KAG5615953.1"/>
    </source>
</evidence>
<keyword evidence="7" id="KW-1185">Reference proteome</keyword>
<dbReference type="EMBL" id="JACXVP010000003">
    <property type="protein sequence ID" value="KAG5615953.1"/>
    <property type="molecule type" value="Genomic_DNA"/>
</dbReference>
<protein>
    <recommendedName>
        <fullName evidence="5">SWIM-type domain-containing protein</fullName>
    </recommendedName>
</protein>
<dbReference type="PANTHER" id="PTHR31973">
    <property type="entry name" value="POLYPROTEIN, PUTATIVE-RELATED"/>
    <property type="match status" value="1"/>
</dbReference>
<accession>A0A9J5ZUN5</accession>
<evidence type="ECO:0000259" key="5">
    <source>
        <dbReference type="PROSITE" id="PS50966"/>
    </source>
</evidence>
<dbReference type="Pfam" id="PF04434">
    <property type="entry name" value="SWIM"/>
    <property type="match status" value="1"/>
</dbReference>
<evidence type="ECO:0000256" key="1">
    <source>
        <dbReference type="ARBA" id="ARBA00022723"/>
    </source>
</evidence>
<dbReference type="PROSITE" id="PS50966">
    <property type="entry name" value="ZF_SWIM"/>
    <property type="match status" value="1"/>
</dbReference>
<keyword evidence="2 4" id="KW-0863">Zinc-finger</keyword>
<evidence type="ECO:0000313" key="7">
    <source>
        <dbReference type="Proteomes" id="UP000824120"/>
    </source>
</evidence>
<sequence length="154" mass="17789">MIKGNSLYVENVTGDVNQFTMFGVGVTAYVDLLEKSCSCRKYDLIKIPCAHAMAALRSKHGNEYGMSIYEYSLHLYKFEAYLLAYMDSINVVPLESKWCVSKELLNVKILPPLFDTKLGRKKRKRVKGIGKNFRSKRRTNVQFVRESDKRELHV</sequence>
<evidence type="ECO:0000256" key="4">
    <source>
        <dbReference type="PROSITE-ProRule" id="PRU00325"/>
    </source>
</evidence>